<gene>
    <name evidence="2" type="ORF">SV7mr_07440</name>
</gene>
<evidence type="ECO:0008006" key="4">
    <source>
        <dbReference type="Google" id="ProtNLM"/>
    </source>
</evidence>
<dbReference type="SUPFAM" id="SSF63446">
    <property type="entry name" value="Type I dockerin domain"/>
    <property type="match status" value="1"/>
</dbReference>
<accession>A0A517SQ49</accession>
<dbReference type="Proteomes" id="UP000315003">
    <property type="component" value="Chromosome"/>
</dbReference>
<dbReference type="Pfam" id="PF00404">
    <property type="entry name" value="Dockerin_1"/>
    <property type="match status" value="1"/>
</dbReference>
<protein>
    <recommendedName>
        <fullName evidence="4">Dockerin type I repeat protein</fullName>
    </recommendedName>
</protein>
<feature type="compositionally biased region" description="Low complexity" evidence="1">
    <location>
        <begin position="832"/>
        <end position="842"/>
    </location>
</feature>
<keyword evidence="3" id="KW-1185">Reference proteome</keyword>
<dbReference type="Gene3D" id="1.10.1330.10">
    <property type="entry name" value="Dockerin domain"/>
    <property type="match status" value="1"/>
</dbReference>
<evidence type="ECO:0000256" key="1">
    <source>
        <dbReference type="SAM" id="MobiDB-lite"/>
    </source>
</evidence>
<dbReference type="EMBL" id="CP036272">
    <property type="protein sequence ID" value="QDT58255.1"/>
    <property type="molecule type" value="Genomic_DNA"/>
</dbReference>
<dbReference type="CDD" id="cd14256">
    <property type="entry name" value="Dockerin_I"/>
    <property type="match status" value="1"/>
</dbReference>
<dbReference type="GO" id="GO:0000272">
    <property type="term" value="P:polysaccharide catabolic process"/>
    <property type="evidence" value="ECO:0007669"/>
    <property type="project" value="InterPro"/>
</dbReference>
<evidence type="ECO:0000313" key="3">
    <source>
        <dbReference type="Proteomes" id="UP000315003"/>
    </source>
</evidence>
<sequence length="897" mass="97195">MRLTPFRHPKRRKRQASTACRGLRLERLQERQLLAADVPFGATPLDTGEFMLGSVTVTPVFFESNGEIDPSTENWTEPEIQATLEKIQDSLDWWSDLLANQTDQHALEFVIDSTFAESPVETPYEPINRTSDNFQNYVGHWMTDLGYAETGTLDRAIRSFNDDQRQLHETDWAFTMVVVDSSNDADGLFPSGGFRGAFAFAGGMFSVVPSERPTSTFTHETGHIFWARDEYQGAGNYTDQRGYYNAQNINAWDNPTPNFIPAVSIMGGQSEAIEAFALGETNDGTLALIGWQDSDGDGIFDVLDVPLNLDIAGSYSPEQDSFRLEGSATVQTLPNQNSAGTQSDLTTNRVTGLEYRIDGGQWVRLLTSDDYQVQFDIEIPASDPSQMIEVRALSNLNGVTSPIVGGLMIDGLYSGTGGGVIFLDANENGVRDASEKLLPAASMRILNQDQTELTANTVVAAELPISRVALRSDLRFSAVGELILSSVTVGSIPVPASQQRFENYNFLTSQYSNTWASDEQLQVWANQPTGKVTVGVTGVDTAWLGDDSGSYARVAAFNDQDELIARETVWVPAGESQSVVVEDQDGQITKVLISGHAETEIMIDSVQFGGLSQEVSQAQATFSTDRLGEGEYVLDVVPTNFIYQINPDAARFSISQDGDGASLVGGTVLIPAQIGDSPRHNPLTPTDVNQNGSITVGDAIVVINDLAKNGSRTLTADQLEGPAIDVNNDGKITPFDAISVINQLVRQMSEPENVPAAAMTLNADNVAESEQVVLGTSAITTAATSTKATAATAAPLQTPLTINGAAEGEDLRRRLNTGEPDELTNRTPSDGSISFPKFSPKSESSDQSRHDRYPDNPNKDQSSAELWPGSPGKGHRALENTPWNHPKLVDQLFNEEA</sequence>
<organism evidence="2 3">
    <name type="scientific">Stieleria bergensis</name>
    <dbReference type="NCBI Taxonomy" id="2528025"/>
    <lineage>
        <taxon>Bacteria</taxon>
        <taxon>Pseudomonadati</taxon>
        <taxon>Planctomycetota</taxon>
        <taxon>Planctomycetia</taxon>
        <taxon>Pirellulales</taxon>
        <taxon>Pirellulaceae</taxon>
        <taxon>Stieleria</taxon>
    </lineage>
</organism>
<feature type="compositionally biased region" description="Basic and acidic residues" evidence="1">
    <location>
        <begin position="843"/>
        <end position="858"/>
    </location>
</feature>
<evidence type="ECO:0000313" key="2">
    <source>
        <dbReference type="EMBL" id="QDT58255.1"/>
    </source>
</evidence>
<feature type="region of interest" description="Disordered" evidence="1">
    <location>
        <begin position="815"/>
        <end position="897"/>
    </location>
</feature>
<dbReference type="RefSeq" id="WP_419188044.1">
    <property type="nucleotide sequence ID" value="NZ_CP036272.1"/>
</dbReference>
<proteinExistence type="predicted"/>
<dbReference type="InterPro" id="IPR036439">
    <property type="entry name" value="Dockerin_dom_sf"/>
</dbReference>
<dbReference type="InterPro" id="IPR002105">
    <property type="entry name" value="Dockerin_1_rpt"/>
</dbReference>
<name>A0A517SQ49_9BACT</name>
<reference evidence="2 3" key="1">
    <citation type="submission" date="2019-02" db="EMBL/GenBank/DDBJ databases">
        <title>Deep-cultivation of Planctomycetes and their phenomic and genomic characterization uncovers novel biology.</title>
        <authorList>
            <person name="Wiegand S."/>
            <person name="Jogler M."/>
            <person name="Boedeker C."/>
            <person name="Pinto D."/>
            <person name="Vollmers J."/>
            <person name="Rivas-Marin E."/>
            <person name="Kohn T."/>
            <person name="Peeters S.H."/>
            <person name="Heuer A."/>
            <person name="Rast P."/>
            <person name="Oberbeckmann S."/>
            <person name="Bunk B."/>
            <person name="Jeske O."/>
            <person name="Meyerdierks A."/>
            <person name="Storesund J.E."/>
            <person name="Kallscheuer N."/>
            <person name="Luecker S."/>
            <person name="Lage O.M."/>
            <person name="Pohl T."/>
            <person name="Merkel B.J."/>
            <person name="Hornburger P."/>
            <person name="Mueller R.-W."/>
            <person name="Bruemmer F."/>
            <person name="Labrenz M."/>
            <person name="Spormann A.M."/>
            <person name="Op den Camp H."/>
            <person name="Overmann J."/>
            <person name="Amann R."/>
            <person name="Jetten M.S.M."/>
            <person name="Mascher T."/>
            <person name="Medema M.H."/>
            <person name="Devos D.P."/>
            <person name="Kaster A.-K."/>
            <person name="Ovreas L."/>
            <person name="Rohde M."/>
            <person name="Galperin M.Y."/>
            <person name="Jogler C."/>
        </authorList>
    </citation>
    <scope>NUCLEOTIDE SEQUENCE [LARGE SCALE GENOMIC DNA]</scope>
    <source>
        <strain evidence="2 3">SV_7m_r</strain>
    </source>
</reference>
<dbReference type="GO" id="GO:0004553">
    <property type="term" value="F:hydrolase activity, hydrolyzing O-glycosyl compounds"/>
    <property type="evidence" value="ECO:0007669"/>
    <property type="project" value="InterPro"/>
</dbReference>
<dbReference type="AlphaFoldDB" id="A0A517SQ49"/>